<evidence type="ECO:0008006" key="4">
    <source>
        <dbReference type="Google" id="ProtNLM"/>
    </source>
</evidence>
<dbReference type="EMBL" id="JBFXLQ010000014">
    <property type="protein sequence ID" value="KAL2868234.1"/>
    <property type="molecule type" value="Genomic_DNA"/>
</dbReference>
<evidence type="ECO:0000256" key="1">
    <source>
        <dbReference type="SAM" id="MobiDB-lite"/>
    </source>
</evidence>
<organism evidence="2 3">
    <name type="scientific">Aspergillus lucknowensis</name>
    <dbReference type="NCBI Taxonomy" id="176173"/>
    <lineage>
        <taxon>Eukaryota</taxon>
        <taxon>Fungi</taxon>
        <taxon>Dikarya</taxon>
        <taxon>Ascomycota</taxon>
        <taxon>Pezizomycotina</taxon>
        <taxon>Eurotiomycetes</taxon>
        <taxon>Eurotiomycetidae</taxon>
        <taxon>Eurotiales</taxon>
        <taxon>Aspergillaceae</taxon>
        <taxon>Aspergillus</taxon>
        <taxon>Aspergillus subgen. Nidulantes</taxon>
    </lineage>
</organism>
<name>A0ABR4LUK3_9EURO</name>
<feature type="compositionally biased region" description="Polar residues" evidence="1">
    <location>
        <begin position="73"/>
        <end position="86"/>
    </location>
</feature>
<accession>A0ABR4LUK3</accession>
<evidence type="ECO:0000313" key="3">
    <source>
        <dbReference type="Proteomes" id="UP001610432"/>
    </source>
</evidence>
<feature type="region of interest" description="Disordered" evidence="1">
    <location>
        <begin position="1"/>
        <end position="98"/>
    </location>
</feature>
<proteinExistence type="predicted"/>
<protein>
    <recommendedName>
        <fullName evidence="4">BZIP domain-containing protein</fullName>
    </recommendedName>
</protein>
<comment type="caution">
    <text evidence="2">The sequence shown here is derived from an EMBL/GenBank/DDBJ whole genome shotgun (WGS) entry which is preliminary data.</text>
</comment>
<feature type="compositionally biased region" description="Polar residues" evidence="1">
    <location>
        <begin position="40"/>
        <end position="54"/>
    </location>
</feature>
<feature type="compositionally biased region" description="Low complexity" evidence="1">
    <location>
        <begin position="55"/>
        <end position="65"/>
    </location>
</feature>
<feature type="compositionally biased region" description="Low complexity" evidence="1">
    <location>
        <begin position="30"/>
        <end position="39"/>
    </location>
</feature>
<reference evidence="2 3" key="1">
    <citation type="submission" date="2024-07" db="EMBL/GenBank/DDBJ databases">
        <title>Section-level genome sequencing and comparative genomics of Aspergillus sections Usti and Cavernicolus.</title>
        <authorList>
            <consortium name="Lawrence Berkeley National Laboratory"/>
            <person name="Nybo J.L."/>
            <person name="Vesth T.C."/>
            <person name="Theobald S."/>
            <person name="Frisvad J.C."/>
            <person name="Larsen T.O."/>
            <person name="Kjaerboelling I."/>
            <person name="Rothschild-Mancinelli K."/>
            <person name="Lyhne E.K."/>
            <person name="Kogle M.E."/>
            <person name="Barry K."/>
            <person name="Clum A."/>
            <person name="Na H."/>
            <person name="Ledsgaard L."/>
            <person name="Lin J."/>
            <person name="Lipzen A."/>
            <person name="Kuo A."/>
            <person name="Riley R."/>
            <person name="Mondo S."/>
            <person name="Labutti K."/>
            <person name="Haridas S."/>
            <person name="Pangalinan J."/>
            <person name="Salamov A.A."/>
            <person name="Simmons B.A."/>
            <person name="Magnuson J.K."/>
            <person name="Chen J."/>
            <person name="Drula E."/>
            <person name="Henrissat B."/>
            <person name="Wiebenga A."/>
            <person name="Lubbers R.J."/>
            <person name="Gomes A.C."/>
            <person name="Macurrencykelacurrency M.R."/>
            <person name="Stajich J."/>
            <person name="Grigoriev I.V."/>
            <person name="Mortensen U.H."/>
            <person name="De Vries R.P."/>
            <person name="Baker S.E."/>
            <person name="Andersen M.R."/>
        </authorList>
    </citation>
    <scope>NUCLEOTIDE SEQUENCE [LARGE SCALE GENOMIC DNA]</scope>
    <source>
        <strain evidence="2 3">CBS 449.75</strain>
    </source>
</reference>
<dbReference type="RefSeq" id="XP_070887213.1">
    <property type="nucleotide sequence ID" value="XM_071032710.1"/>
</dbReference>
<sequence length="265" mass="29522">MFTALAPMQPSPNPSLSYYPWTPTRPSPLSPRQLSPSSSAMITTPTQQPQVKTGSPSSSFTFFPSPASPPSRNDPNGNFSPESNSLNTNTTATATATTPSKYANRYTATISKPLLSHSTKRTFTTSASASARCARRNAFLNRVKQDRNNGRFEARAEHLAFMEGVAEQREWVEDMRRKAEDIERNLDPDFEMDGEGFDGDEEEIRELDEYLEQEHALEMEFLERMEPPQGGRPGAAVSSFSDDEYDDIFTSLSSHDPPLDMDMSC</sequence>
<keyword evidence="3" id="KW-1185">Reference proteome</keyword>
<dbReference type="Proteomes" id="UP001610432">
    <property type="component" value="Unassembled WGS sequence"/>
</dbReference>
<dbReference type="GeneID" id="98147782"/>
<feature type="compositionally biased region" description="Low complexity" evidence="1">
    <location>
        <begin position="87"/>
        <end position="98"/>
    </location>
</feature>
<evidence type="ECO:0000313" key="2">
    <source>
        <dbReference type="EMBL" id="KAL2868234.1"/>
    </source>
</evidence>
<gene>
    <name evidence="2" type="ORF">BJX67DRAFT_380055</name>
</gene>